<protein>
    <submittedName>
        <fullName evidence="1">Uncharacterized protein</fullName>
    </submittedName>
</protein>
<sequence length="56" mass="6560">MFYAKHIYVSFKGYFKSISVGYSFEVRKTCPNVKKEKSIFANVISIMRRICTDLIT</sequence>
<proteinExistence type="predicted"/>
<organism evidence="1">
    <name type="scientific">Siphoviridae sp. ctLdn10</name>
    <dbReference type="NCBI Taxonomy" id="2827847"/>
    <lineage>
        <taxon>Viruses</taxon>
        <taxon>Duplodnaviria</taxon>
        <taxon>Heunggongvirae</taxon>
        <taxon>Uroviricota</taxon>
        <taxon>Caudoviricetes</taxon>
    </lineage>
</organism>
<accession>A0A8S5SQT1</accession>
<name>A0A8S5SQT1_9CAUD</name>
<reference evidence="1" key="1">
    <citation type="journal article" date="2021" name="Proc. Natl. Acad. Sci. U.S.A.">
        <title>A Catalog of Tens of Thousands of Viruses from Human Metagenomes Reveals Hidden Associations with Chronic Diseases.</title>
        <authorList>
            <person name="Tisza M.J."/>
            <person name="Buck C.B."/>
        </authorList>
    </citation>
    <scope>NUCLEOTIDE SEQUENCE</scope>
    <source>
        <strain evidence="1">CtLdn10</strain>
    </source>
</reference>
<dbReference type="EMBL" id="BK032647">
    <property type="protein sequence ID" value="DAF53171.1"/>
    <property type="molecule type" value="Genomic_DNA"/>
</dbReference>
<evidence type="ECO:0000313" key="1">
    <source>
        <dbReference type="EMBL" id="DAF53171.1"/>
    </source>
</evidence>